<evidence type="ECO:0000313" key="1">
    <source>
        <dbReference type="EMBL" id="CAL1685015.1"/>
    </source>
</evidence>
<dbReference type="EMBL" id="OZ034828">
    <property type="protein sequence ID" value="CAL1685015.1"/>
    <property type="molecule type" value="Genomic_DNA"/>
</dbReference>
<name>A0AAV2P094_9HYME</name>
<protein>
    <submittedName>
        <fullName evidence="1">Uncharacterized protein</fullName>
    </submittedName>
</protein>
<organism evidence="1 2">
    <name type="scientific">Lasius platythorax</name>
    <dbReference type="NCBI Taxonomy" id="488582"/>
    <lineage>
        <taxon>Eukaryota</taxon>
        <taxon>Metazoa</taxon>
        <taxon>Ecdysozoa</taxon>
        <taxon>Arthropoda</taxon>
        <taxon>Hexapoda</taxon>
        <taxon>Insecta</taxon>
        <taxon>Pterygota</taxon>
        <taxon>Neoptera</taxon>
        <taxon>Endopterygota</taxon>
        <taxon>Hymenoptera</taxon>
        <taxon>Apocrita</taxon>
        <taxon>Aculeata</taxon>
        <taxon>Formicoidea</taxon>
        <taxon>Formicidae</taxon>
        <taxon>Formicinae</taxon>
        <taxon>Lasius</taxon>
        <taxon>Lasius</taxon>
    </lineage>
</organism>
<proteinExistence type="predicted"/>
<evidence type="ECO:0000313" key="2">
    <source>
        <dbReference type="Proteomes" id="UP001497644"/>
    </source>
</evidence>
<dbReference type="AlphaFoldDB" id="A0AAV2P094"/>
<keyword evidence="2" id="KW-1185">Reference proteome</keyword>
<gene>
    <name evidence="1" type="ORF">LPLAT_LOCUS10509</name>
</gene>
<accession>A0AAV2P094</accession>
<sequence length="95" mass="10482">MPGFSTDIGYERKCRLVEETDAGVQAYDGSDPGCAAGHRKMHFASRSRNVKCNKCDGASHHSSGLLVTQRRQSPDAMSSRVFSSRLYVRIETSDL</sequence>
<dbReference type="Proteomes" id="UP001497644">
    <property type="component" value="Chromosome 5"/>
</dbReference>
<reference evidence="1" key="1">
    <citation type="submission" date="2024-04" db="EMBL/GenBank/DDBJ databases">
        <authorList>
            <consortium name="Molecular Ecology Group"/>
        </authorList>
    </citation>
    <scope>NUCLEOTIDE SEQUENCE</scope>
</reference>